<feature type="region of interest" description="Disordered" evidence="1">
    <location>
        <begin position="658"/>
        <end position="725"/>
    </location>
</feature>
<keyword evidence="3" id="KW-1185">Reference proteome</keyword>
<comment type="caution">
    <text evidence="2">The sequence shown here is derived from an EMBL/GenBank/DDBJ whole genome shotgun (WGS) entry which is preliminary data.</text>
</comment>
<evidence type="ECO:0000256" key="1">
    <source>
        <dbReference type="SAM" id="MobiDB-lite"/>
    </source>
</evidence>
<dbReference type="GO" id="GO:0071763">
    <property type="term" value="P:nuclear membrane organization"/>
    <property type="evidence" value="ECO:0007669"/>
    <property type="project" value="TreeGrafter"/>
</dbReference>
<dbReference type="PANTHER" id="PTHR33416:SF20">
    <property type="entry name" value="NUCLEAR PORE COMPLEX PROTEIN NUP1"/>
    <property type="match status" value="1"/>
</dbReference>
<gene>
    <name evidence="2" type="ORF">SAY87_029675</name>
</gene>
<dbReference type="PANTHER" id="PTHR33416">
    <property type="entry name" value="NUCLEAR PORE COMPLEX PROTEIN NUP1"/>
    <property type="match status" value="1"/>
</dbReference>
<dbReference type="GO" id="GO:0005635">
    <property type="term" value="C:nuclear envelope"/>
    <property type="evidence" value="ECO:0007669"/>
    <property type="project" value="TreeGrafter"/>
</dbReference>
<evidence type="ECO:0008006" key="4">
    <source>
        <dbReference type="Google" id="ProtNLM"/>
    </source>
</evidence>
<feature type="compositionally biased region" description="Gly residues" evidence="1">
    <location>
        <begin position="1347"/>
        <end position="1360"/>
    </location>
</feature>
<feature type="compositionally biased region" description="Polar residues" evidence="1">
    <location>
        <begin position="362"/>
        <end position="390"/>
    </location>
</feature>
<protein>
    <recommendedName>
        <fullName evidence="4">Nuclear pore complex protein</fullName>
    </recommendedName>
</protein>
<dbReference type="Proteomes" id="UP001345219">
    <property type="component" value="Chromosome 23"/>
</dbReference>
<feature type="compositionally biased region" description="Polar residues" evidence="1">
    <location>
        <begin position="703"/>
        <end position="725"/>
    </location>
</feature>
<dbReference type="GO" id="GO:0016973">
    <property type="term" value="P:poly(A)+ mRNA export from nucleus"/>
    <property type="evidence" value="ECO:0007669"/>
    <property type="project" value="TreeGrafter"/>
</dbReference>
<evidence type="ECO:0000313" key="3">
    <source>
        <dbReference type="Proteomes" id="UP001345219"/>
    </source>
</evidence>
<proteinExistence type="predicted"/>
<organism evidence="2 3">
    <name type="scientific">Trapa incisa</name>
    <dbReference type="NCBI Taxonomy" id="236973"/>
    <lineage>
        <taxon>Eukaryota</taxon>
        <taxon>Viridiplantae</taxon>
        <taxon>Streptophyta</taxon>
        <taxon>Embryophyta</taxon>
        <taxon>Tracheophyta</taxon>
        <taxon>Spermatophyta</taxon>
        <taxon>Magnoliopsida</taxon>
        <taxon>eudicotyledons</taxon>
        <taxon>Gunneridae</taxon>
        <taxon>Pentapetalae</taxon>
        <taxon>rosids</taxon>
        <taxon>malvids</taxon>
        <taxon>Myrtales</taxon>
        <taxon>Lythraceae</taxon>
        <taxon>Trapa</taxon>
    </lineage>
</organism>
<feature type="compositionally biased region" description="Gly residues" evidence="1">
    <location>
        <begin position="1"/>
        <end position="10"/>
    </location>
</feature>
<feature type="region of interest" description="Disordered" evidence="1">
    <location>
        <begin position="308"/>
        <end position="396"/>
    </location>
</feature>
<feature type="compositionally biased region" description="Basic residues" evidence="1">
    <location>
        <begin position="1364"/>
        <end position="1377"/>
    </location>
</feature>
<evidence type="ECO:0000313" key="2">
    <source>
        <dbReference type="EMBL" id="KAK4761791.1"/>
    </source>
</evidence>
<dbReference type="EMBL" id="JAXIOK010000009">
    <property type="protein sequence ID" value="KAK4761791.1"/>
    <property type="molecule type" value="Genomic_DNA"/>
</dbReference>
<name>A0AAN7Q927_9MYRT</name>
<feature type="region of interest" description="Disordered" evidence="1">
    <location>
        <begin position="189"/>
        <end position="213"/>
    </location>
</feature>
<feature type="compositionally biased region" description="Low complexity" evidence="1">
    <location>
        <begin position="194"/>
        <end position="209"/>
    </location>
</feature>
<accession>A0AAN7Q927</accession>
<reference evidence="2 3" key="1">
    <citation type="journal article" date="2023" name="Hortic Res">
        <title>Pangenome of water caltrop reveals structural variations and asymmetric subgenome divergence after allopolyploidization.</title>
        <authorList>
            <person name="Zhang X."/>
            <person name="Chen Y."/>
            <person name="Wang L."/>
            <person name="Yuan Y."/>
            <person name="Fang M."/>
            <person name="Shi L."/>
            <person name="Lu R."/>
            <person name="Comes H.P."/>
            <person name="Ma Y."/>
            <person name="Chen Y."/>
            <person name="Huang G."/>
            <person name="Zhou Y."/>
            <person name="Zheng Z."/>
            <person name="Qiu Y."/>
        </authorList>
    </citation>
    <scope>NUCLEOTIDE SEQUENCE [LARGE SCALE GENOMIC DNA]</scope>
    <source>
        <tissue evidence="2">Roots</tissue>
    </source>
</reference>
<feature type="region of interest" description="Disordered" evidence="1">
    <location>
        <begin position="1325"/>
        <end position="1377"/>
    </location>
</feature>
<feature type="region of interest" description="Disordered" evidence="1">
    <location>
        <begin position="901"/>
        <end position="925"/>
    </location>
</feature>
<feature type="region of interest" description="Disordered" evidence="1">
    <location>
        <begin position="1"/>
        <end position="37"/>
    </location>
</feature>
<feature type="compositionally biased region" description="Polar residues" evidence="1">
    <location>
        <begin position="321"/>
        <end position="335"/>
    </location>
</feature>
<feature type="compositionally biased region" description="Polar residues" evidence="1">
    <location>
        <begin position="1325"/>
        <end position="1343"/>
    </location>
</feature>
<sequence length="1377" mass="142755">MATAGFGAGGKFRKKSFRRPQSTPYDRPTAIRAPALVPSTDGDGWLRKLMDPAQKLLATTARRFYNSVFRKRLTQPPPSATPSLPQVTKEEALDKHVATISLNISKEHEVAFRGDQKPTHTIDPAEASSLDLEEILKQKSFTRSEIDHLVALLCNRVVDNPVEKEDKTPDVLPSRSSLFLEMKEGPANIPMQDNRSGSNINSSNAINSSVRGADVNSPSELARAYMDIRSSKVLPPVLGLLCEAAAEDSPVLNNLIYSPISPILSLVPSSSGHVGIRENGYAMHRSRGRSAIYSMARSPYSKVHAASAMMNPGPTKKSYDESSSIAEGNMISGSSKPLKRSGSIFENDIGSSGPMRRIRPKSNLSYPRNWTISTSETGEQPSSSMKMQSRSGKKHRFAEHSNVAPVSSMSGKMATTIFQQLEMIVSPLKDRSSEPRVAVTGGRSSAKLSPSKLQGQALKSLEYIDSSKFLQFTQDNNKSDGVFSVSGETNKENHGRVEQNGSFSIFSSSDKQSPKVNHMNNDIIGKKETVLVCRTGDTNAVNSLRHSQVQKTHAFKMSADEDFLDSEDDGYSNGVSSSIIRVIEKQNTHAVEIKPSVAQATSILQRNQLVHNEQGRDSLAKTSSQGANGKPMVAQTCADFSLPSLPATSTNYQSDLMPIQSLSGPTNASMFEPNATPISSGLKVDSPKKQHLPNPLSGFASHNEFNSSSSDKNSQLKLQTSSGELTSQKIPLDSVQSLSRDASASGGLFSSVARVPGSDTVQDKKSFTEGAFSCVPGATVAYVPTSSAILAFGVKNSSTVYTVSTAISADSNTITSEKPLSIPSFPVTFGNGSSSKLSSTITATTSLANTVSYTSSVATEEAKHKADIDPTNIISNSFAAVNSSSGSNIFGFGATPVVSSNNQKGTANGPTPVPESPAAGPGVASLTQNVPIQFGPSSSSKLSSSIAASTSSSLCDLSCAAKPFSSGTPFGSGTLPSSQSSFLNQTSSSLFGQTTATPTFASSLNSKSPSIVFPFNSSPSSSGFVFGSVSGSCSAPIFAFGSAPGTTGSSSNSSEPSVFGLTSMSSSSASPSASVFGLNVATSPAVLGSSACSSTPTFGLSDTSSIFGSAGSSATFGASSVFGSSDTSTLSASPAASVFGLNIGTFPATPGSSSASSSASTFGLPGSSSIFGSIGSSPTSGASSVFGSINTSTSSASHAALVFGSNMAASNTSPIFGSMGVSSVSTNPALGSTFSFSSVAASPSPSPVFGSTNSPFTFGSPASPIKINTVQMIMEDTMAGDVVQSNHASTPPAPVFSQQQPITPPSGFVFGSNASGANPFQFGVQQKTSTAQSPSPFQASGSLDFNAGGGSFSLGSGGGDKSGRKIVKINRNKLRRK</sequence>
<feature type="compositionally biased region" description="Polar residues" evidence="1">
    <location>
        <begin position="658"/>
        <end position="669"/>
    </location>
</feature>